<dbReference type="Proteomes" id="UP000308114">
    <property type="component" value="Unassembled WGS sequence"/>
</dbReference>
<dbReference type="RefSeq" id="WP_137063863.1">
    <property type="nucleotide sequence ID" value="NZ_PNXQ01000016.1"/>
</dbReference>
<evidence type="ECO:0000313" key="12">
    <source>
        <dbReference type="Proteomes" id="UP000308114"/>
    </source>
</evidence>
<dbReference type="Pfam" id="PF00069">
    <property type="entry name" value="Pkinase"/>
    <property type="match status" value="1"/>
</dbReference>
<feature type="domain" description="Protein kinase" evidence="10">
    <location>
        <begin position="24"/>
        <end position="269"/>
    </location>
</feature>
<keyword evidence="5 11" id="KW-0418">Kinase</keyword>
<evidence type="ECO:0000313" key="11">
    <source>
        <dbReference type="EMBL" id="TKH42248.1"/>
    </source>
</evidence>
<comment type="caution">
    <text evidence="11">The sequence shown here is derived from an EMBL/GenBank/DDBJ whole genome shotgun (WGS) entry which is preliminary data.</text>
</comment>
<dbReference type="EMBL" id="PNXQ01000016">
    <property type="protein sequence ID" value="TKH42248.1"/>
    <property type="molecule type" value="Genomic_DNA"/>
</dbReference>
<evidence type="ECO:0000259" key="10">
    <source>
        <dbReference type="PROSITE" id="PS50011"/>
    </source>
</evidence>
<sequence>MEGGRRELKKQTNLEYGSIVGERYRIIRTLGTGGTSSVFMAEDLKLPGKQWAVKESVADPQMMKLVRAEAEMLISLSHPRLPRIVDFFEYPPSGAVYLVMDYIEGITLEAYMKGYQGHIPQEQMVPFALQVLDVLDYLHTRQSPVIYRDLKPTNIMLTPEMEFKLIDFGIARSYKAELDQDTVKLGTVGFAAPEQYGAGQTDARSDLYSLGALLLYLCTGGKYSEWTTGVEGYIRGELPRHLIPVIRKLLRHHPGERFQSAGEVIEELRRNVDFQATQQGVSVGDASIEYGGTRVVAVLGVSSGSGATHTAIAVSHYLARRSRSVALVELHSRAKAFARLQEVVDGVPVGRASSSRRFEVDGVHYWRQTSRADVIALLGGSYQFIVLDLGSGQENERLEEFLRADYPIVVGSGAEWKIQDMAGLSRSLQRHPQHKWNYCLPLATSEAVRRLRKELDHDKVFALPFHSDPFEQEDEMDQVLDELFRGAIPDTRKKRFGFLKRSHR</sequence>
<dbReference type="Gene3D" id="3.40.50.300">
    <property type="entry name" value="P-loop containing nucleotide triphosphate hydrolases"/>
    <property type="match status" value="1"/>
</dbReference>
<keyword evidence="3" id="KW-0808">Transferase</keyword>
<dbReference type="InterPro" id="IPR017441">
    <property type="entry name" value="Protein_kinase_ATP_BS"/>
</dbReference>
<evidence type="ECO:0000256" key="3">
    <source>
        <dbReference type="ARBA" id="ARBA00022679"/>
    </source>
</evidence>
<dbReference type="PANTHER" id="PTHR24363">
    <property type="entry name" value="SERINE/THREONINE PROTEIN KINASE"/>
    <property type="match status" value="1"/>
</dbReference>
<feature type="binding site" evidence="9">
    <location>
        <position position="54"/>
    </location>
    <ligand>
        <name>ATP</name>
        <dbReference type="ChEBI" id="CHEBI:30616"/>
    </ligand>
</feature>
<dbReference type="SUPFAM" id="SSF56112">
    <property type="entry name" value="Protein kinase-like (PK-like)"/>
    <property type="match status" value="1"/>
</dbReference>
<keyword evidence="4 9" id="KW-0547">Nucleotide-binding</keyword>
<name>A0A4U2PYT1_9BACL</name>
<comment type="catalytic activity">
    <reaction evidence="7">
        <text>L-threonyl-[protein] + ATP = O-phospho-L-threonyl-[protein] + ADP + H(+)</text>
        <dbReference type="Rhea" id="RHEA:46608"/>
        <dbReference type="Rhea" id="RHEA-COMP:11060"/>
        <dbReference type="Rhea" id="RHEA-COMP:11605"/>
        <dbReference type="ChEBI" id="CHEBI:15378"/>
        <dbReference type="ChEBI" id="CHEBI:30013"/>
        <dbReference type="ChEBI" id="CHEBI:30616"/>
        <dbReference type="ChEBI" id="CHEBI:61977"/>
        <dbReference type="ChEBI" id="CHEBI:456216"/>
        <dbReference type="EC" id="2.7.11.1"/>
    </reaction>
</comment>
<reference evidence="11 12" key="1">
    <citation type="submission" date="2018-01" db="EMBL/GenBank/DDBJ databases">
        <title>Bacillales members from the olive rhizosphere are effective biological control agents against Verticillium dahliae.</title>
        <authorList>
            <person name="Gomez-Lama C."/>
            <person name="Legarda G."/>
            <person name="Ruano-Rosa D."/>
            <person name="Pizarro-Tobias P."/>
            <person name="Valverde-Corredor A."/>
            <person name="Niqui J.L."/>
            <person name="Trivino J.C."/>
            <person name="Roca A."/>
            <person name="Mercado-Blanco J."/>
        </authorList>
    </citation>
    <scope>NUCLEOTIDE SEQUENCE [LARGE SCALE GENOMIC DNA]</scope>
    <source>
        <strain evidence="11 12">PIC167</strain>
    </source>
</reference>
<gene>
    <name evidence="11" type="ORF">C1I60_20160</name>
</gene>
<keyword evidence="6 9" id="KW-0067">ATP-binding</keyword>
<dbReference type="SMART" id="SM00220">
    <property type="entry name" value="S_TKc"/>
    <property type="match status" value="1"/>
</dbReference>
<evidence type="ECO:0000256" key="4">
    <source>
        <dbReference type="ARBA" id="ARBA00022741"/>
    </source>
</evidence>
<evidence type="ECO:0000256" key="7">
    <source>
        <dbReference type="ARBA" id="ARBA00047899"/>
    </source>
</evidence>
<evidence type="ECO:0000256" key="2">
    <source>
        <dbReference type="ARBA" id="ARBA00022527"/>
    </source>
</evidence>
<evidence type="ECO:0000256" key="8">
    <source>
        <dbReference type="ARBA" id="ARBA00048679"/>
    </source>
</evidence>
<dbReference type="PROSITE" id="PS50011">
    <property type="entry name" value="PROTEIN_KINASE_DOM"/>
    <property type="match status" value="1"/>
</dbReference>
<dbReference type="InterPro" id="IPR008271">
    <property type="entry name" value="Ser/Thr_kinase_AS"/>
</dbReference>
<evidence type="ECO:0000256" key="1">
    <source>
        <dbReference type="ARBA" id="ARBA00012513"/>
    </source>
</evidence>
<dbReference type="InterPro" id="IPR000719">
    <property type="entry name" value="Prot_kinase_dom"/>
</dbReference>
<dbReference type="SUPFAM" id="SSF52540">
    <property type="entry name" value="P-loop containing nucleoside triphosphate hydrolases"/>
    <property type="match status" value="1"/>
</dbReference>
<evidence type="ECO:0000256" key="6">
    <source>
        <dbReference type="ARBA" id="ARBA00022840"/>
    </source>
</evidence>
<evidence type="ECO:0000256" key="5">
    <source>
        <dbReference type="ARBA" id="ARBA00022777"/>
    </source>
</evidence>
<dbReference type="GO" id="GO:0005524">
    <property type="term" value="F:ATP binding"/>
    <property type="evidence" value="ECO:0007669"/>
    <property type="project" value="UniProtKB-UniRule"/>
</dbReference>
<dbReference type="Gene3D" id="1.10.510.10">
    <property type="entry name" value="Transferase(Phosphotransferase) domain 1"/>
    <property type="match status" value="1"/>
</dbReference>
<dbReference type="GO" id="GO:0004674">
    <property type="term" value="F:protein serine/threonine kinase activity"/>
    <property type="evidence" value="ECO:0007669"/>
    <property type="project" value="UniProtKB-KW"/>
</dbReference>
<dbReference type="InterPro" id="IPR027417">
    <property type="entry name" value="P-loop_NTPase"/>
</dbReference>
<evidence type="ECO:0000256" key="9">
    <source>
        <dbReference type="PROSITE-ProRule" id="PRU10141"/>
    </source>
</evidence>
<accession>A0A4U2PYT1</accession>
<dbReference type="Gene3D" id="3.30.200.20">
    <property type="entry name" value="Phosphorylase Kinase, domain 1"/>
    <property type="match status" value="1"/>
</dbReference>
<dbReference type="EC" id="2.7.11.1" evidence="1"/>
<dbReference type="PROSITE" id="PS00107">
    <property type="entry name" value="PROTEIN_KINASE_ATP"/>
    <property type="match status" value="1"/>
</dbReference>
<dbReference type="PROSITE" id="PS00108">
    <property type="entry name" value="PROTEIN_KINASE_ST"/>
    <property type="match status" value="1"/>
</dbReference>
<organism evidence="11 12">
    <name type="scientific">Paenibacillus terrae</name>
    <dbReference type="NCBI Taxonomy" id="159743"/>
    <lineage>
        <taxon>Bacteria</taxon>
        <taxon>Bacillati</taxon>
        <taxon>Bacillota</taxon>
        <taxon>Bacilli</taxon>
        <taxon>Bacillales</taxon>
        <taxon>Paenibacillaceae</taxon>
        <taxon>Paenibacillus</taxon>
    </lineage>
</organism>
<comment type="catalytic activity">
    <reaction evidence="8">
        <text>L-seryl-[protein] + ATP = O-phospho-L-seryl-[protein] + ADP + H(+)</text>
        <dbReference type="Rhea" id="RHEA:17989"/>
        <dbReference type="Rhea" id="RHEA-COMP:9863"/>
        <dbReference type="Rhea" id="RHEA-COMP:11604"/>
        <dbReference type="ChEBI" id="CHEBI:15378"/>
        <dbReference type="ChEBI" id="CHEBI:29999"/>
        <dbReference type="ChEBI" id="CHEBI:30616"/>
        <dbReference type="ChEBI" id="CHEBI:83421"/>
        <dbReference type="ChEBI" id="CHEBI:456216"/>
        <dbReference type="EC" id="2.7.11.1"/>
    </reaction>
</comment>
<keyword evidence="2 11" id="KW-0723">Serine/threonine-protein kinase</keyword>
<dbReference type="PANTHER" id="PTHR24363:SF0">
    <property type="entry name" value="SERINE_THREONINE KINASE LIKE DOMAIN CONTAINING 1"/>
    <property type="match status" value="1"/>
</dbReference>
<dbReference type="CDD" id="cd14014">
    <property type="entry name" value="STKc_PknB_like"/>
    <property type="match status" value="1"/>
</dbReference>
<proteinExistence type="predicted"/>
<protein>
    <recommendedName>
        <fullName evidence="1">non-specific serine/threonine protein kinase</fullName>
        <ecNumber evidence="1">2.7.11.1</ecNumber>
    </recommendedName>
</protein>
<dbReference type="AlphaFoldDB" id="A0A4U2PYT1"/>
<dbReference type="InterPro" id="IPR011009">
    <property type="entry name" value="Kinase-like_dom_sf"/>
</dbReference>